<dbReference type="InterPro" id="IPR000073">
    <property type="entry name" value="AB_hydrolase_1"/>
</dbReference>
<accession>A0A177YC13</accession>
<name>A0A177YC13_9NOCA</name>
<keyword evidence="3" id="KW-1185">Reference proteome</keyword>
<proteinExistence type="predicted"/>
<dbReference type="Pfam" id="PF00561">
    <property type="entry name" value="Abhydrolase_1"/>
    <property type="match status" value="1"/>
</dbReference>
<dbReference type="RefSeq" id="WP_068427566.1">
    <property type="nucleotide sequence ID" value="NZ_LVHI01000021.1"/>
</dbReference>
<keyword evidence="2" id="KW-0378">Hydrolase</keyword>
<dbReference type="InterPro" id="IPR029058">
    <property type="entry name" value="AB_hydrolase_fold"/>
</dbReference>
<organism evidence="2 3">
    <name type="scientific">Rhodococcoides kyotonense</name>
    <dbReference type="NCBI Taxonomy" id="398843"/>
    <lineage>
        <taxon>Bacteria</taxon>
        <taxon>Bacillati</taxon>
        <taxon>Actinomycetota</taxon>
        <taxon>Actinomycetes</taxon>
        <taxon>Mycobacteriales</taxon>
        <taxon>Nocardiaceae</taxon>
        <taxon>Rhodococcoides</taxon>
    </lineage>
</organism>
<protein>
    <submittedName>
        <fullName evidence="2">Hydrolase</fullName>
    </submittedName>
</protein>
<dbReference type="PANTHER" id="PTHR43433">
    <property type="entry name" value="HYDROLASE, ALPHA/BETA FOLD FAMILY PROTEIN"/>
    <property type="match status" value="1"/>
</dbReference>
<dbReference type="InterPro" id="IPR050471">
    <property type="entry name" value="AB_hydrolase"/>
</dbReference>
<dbReference type="PANTHER" id="PTHR43433:SF5">
    <property type="entry name" value="AB HYDROLASE-1 DOMAIN-CONTAINING PROTEIN"/>
    <property type="match status" value="1"/>
</dbReference>
<reference evidence="2 3" key="1">
    <citation type="submission" date="2016-03" db="EMBL/GenBank/DDBJ databases">
        <title>Genome sequence of Rhodococcus kyotonensis KB10.</title>
        <authorList>
            <person name="Jeong H."/>
            <person name="Hong C.E."/>
            <person name="Jo S.H."/>
            <person name="Park J.M."/>
        </authorList>
    </citation>
    <scope>NUCLEOTIDE SEQUENCE [LARGE SCALE GENOMIC DNA]</scope>
    <source>
        <strain evidence="2 3">KB10</strain>
    </source>
</reference>
<sequence>MDFATNPSDGTRIAYTVVGSGPPLLMVHGSLLTHTIWRTFGYVKALRPRRSLILPDMRGHGRSDKPHDVDAYRMDNIVGDLVAVLDEVGVDKADYWGYSYGARAGLTLAARAPERVNSLVAGGGSHGPQKGAFDRLFFPGCADVLATGGMDGFIDEWNRHRLFPVDPATRAVFSANDSDAMAAYFRASDAEPGLSDDTLRGLGIPSLFYVGSEDTTRRDDSRAAAALVPESEFHLIDGFDHSTTPAAGDEVRRVVEPFLDRMSPSVT</sequence>
<evidence type="ECO:0000313" key="2">
    <source>
        <dbReference type="EMBL" id="OAK53072.1"/>
    </source>
</evidence>
<dbReference type="Gene3D" id="3.40.50.1820">
    <property type="entry name" value="alpha/beta hydrolase"/>
    <property type="match status" value="1"/>
</dbReference>
<dbReference type="Proteomes" id="UP000077519">
    <property type="component" value="Unassembled WGS sequence"/>
</dbReference>
<dbReference type="GO" id="GO:0016787">
    <property type="term" value="F:hydrolase activity"/>
    <property type="evidence" value="ECO:0007669"/>
    <property type="project" value="UniProtKB-KW"/>
</dbReference>
<gene>
    <name evidence="2" type="ORF">A3K89_24065</name>
</gene>
<evidence type="ECO:0000313" key="3">
    <source>
        <dbReference type="Proteomes" id="UP000077519"/>
    </source>
</evidence>
<evidence type="ECO:0000259" key="1">
    <source>
        <dbReference type="Pfam" id="PF00561"/>
    </source>
</evidence>
<dbReference type="SUPFAM" id="SSF53474">
    <property type="entry name" value="alpha/beta-Hydrolases"/>
    <property type="match status" value="1"/>
</dbReference>
<comment type="caution">
    <text evidence="2">The sequence shown here is derived from an EMBL/GenBank/DDBJ whole genome shotgun (WGS) entry which is preliminary data.</text>
</comment>
<feature type="domain" description="AB hydrolase-1" evidence="1">
    <location>
        <begin position="22"/>
        <end position="124"/>
    </location>
</feature>
<dbReference type="AlphaFoldDB" id="A0A177YC13"/>
<dbReference type="EMBL" id="LVHI01000021">
    <property type="protein sequence ID" value="OAK53072.1"/>
    <property type="molecule type" value="Genomic_DNA"/>
</dbReference>